<proteinExistence type="predicted"/>
<feature type="non-terminal residue" evidence="2">
    <location>
        <position position="1"/>
    </location>
</feature>
<protein>
    <recommendedName>
        <fullName evidence="4">Serine/threonine protein kinase</fullName>
    </recommendedName>
</protein>
<comment type="caution">
    <text evidence="2">The sequence shown here is derived from an EMBL/GenBank/DDBJ whole genome shotgun (WGS) entry which is preliminary data.</text>
</comment>
<keyword evidence="3" id="KW-1185">Reference proteome</keyword>
<accession>A0ABS8BCM1</accession>
<evidence type="ECO:0000313" key="3">
    <source>
        <dbReference type="Proteomes" id="UP001199054"/>
    </source>
</evidence>
<evidence type="ECO:0008006" key="4">
    <source>
        <dbReference type="Google" id="ProtNLM"/>
    </source>
</evidence>
<reference evidence="2 3" key="1">
    <citation type="submission" date="2021-10" db="EMBL/GenBank/DDBJ databases">
        <title>Streptomyces sp. strain SMC 277, a novel streptomycete isolated from soil.</title>
        <authorList>
            <person name="Chanama M."/>
        </authorList>
    </citation>
    <scope>NUCLEOTIDE SEQUENCE [LARGE SCALE GENOMIC DNA]</scope>
    <source>
        <strain evidence="2 3">SMC 277</strain>
    </source>
</reference>
<dbReference type="RefSeq" id="WP_226729453.1">
    <property type="nucleotide sequence ID" value="NZ_JAJAUY010000121.1"/>
</dbReference>
<evidence type="ECO:0000313" key="2">
    <source>
        <dbReference type="EMBL" id="MCB5182372.1"/>
    </source>
</evidence>
<sequence length="280" mass="28666">QLGTTGPTEAAQLGTNQPITPTGPLTPTAPHAPLTLDAPGAAAPAGRRRKGPVRWVCAALGLALLAGAGAVEWTERRDAERAASAGESYRRAGGLWRAVPVDTLLPPGIEGRGAGPGGADRTWTRIAVAPDADCPAALPADWQALLGATGCTRVLRATYTDATRSSLVTVGMVFASAEAPAMAALRGRLPLPQGYGFADDRRAAWSVSVLPDAPVVVYAVSAFADGRPVDRPRAAEDAMKKDDTGAVAQAGLGHEAKAVADRVERALRTLAAPAAPEPAR</sequence>
<feature type="compositionally biased region" description="Polar residues" evidence="1">
    <location>
        <begin position="1"/>
        <end position="17"/>
    </location>
</feature>
<evidence type="ECO:0000256" key="1">
    <source>
        <dbReference type="SAM" id="MobiDB-lite"/>
    </source>
</evidence>
<gene>
    <name evidence="2" type="ORF">LG632_23700</name>
</gene>
<feature type="region of interest" description="Disordered" evidence="1">
    <location>
        <begin position="1"/>
        <end position="48"/>
    </location>
</feature>
<feature type="compositionally biased region" description="Low complexity" evidence="1">
    <location>
        <begin position="18"/>
        <end position="45"/>
    </location>
</feature>
<dbReference type="Proteomes" id="UP001199054">
    <property type="component" value="Unassembled WGS sequence"/>
</dbReference>
<organism evidence="2 3">
    <name type="scientific">Streptomyces antimicrobicus</name>
    <dbReference type="NCBI Taxonomy" id="2883108"/>
    <lineage>
        <taxon>Bacteria</taxon>
        <taxon>Bacillati</taxon>
        <taxon>Actinomycetota</taxon>
        <taxon>Actinomycetes</taxon>
        <taxon>Kitasatosporales</taxon>
        <taxon>Streptomycetaceae</taxon>
        <taxon>Streptomyces</taxon>
    </lineage>
</organism>
<dbReference type="EMBL" id="JAJAUY010000121">
    <property type="protein sequence ID" value="MCB5182372.1"/>
    <property type="molecule type" value="Genomic_DNA"/>
</dbReference>
<name>A0ABS8BCM1_9ACTN</name>